<evidence type="ECO:0000313" key="4">
    <source>
        <dbReference type="Proteomes" id="UP000472580"/>
    </source>
</evidence>
<accession>A0A6L6YPZ9</accession>
<evidence type="ECO:0000313" key="3">
    <source>
        <dbReference type="EMBL" id="MVX57781.1"/>
    </source>
</evidence>
<organism evidence="3 4">
    <name type="scientific">Parasutterella muris</name>
    <dbReference type="NCBI Taxonomy" id="2565572"/>
    <lineage>
        <taxon>Bacteria</taxon>
        <taxon>Pseudomonadati</taxon>
        <taxon>Pseudomonadota</taxon>
        <taxon>Betaproteobacteria</taxon>
        <taxon>Burkholderiales</taxon>
        <taxon>Sutterellaceae</taxon>
        <taxon>Parasutterella</taxon>
    </lineage>
</organism>
<dbReference type="GO" id="GO:0003697">
    <property type="term" value="F:single-stranded DNA binding"/>
    <property type="evidence" value="ECO:0007669"/>
    <property type="project" value="InterPro"/>
</dbReference>
<name>A0A6L6YPZ9_9BURK</name>
<feature type="domain" description="Polyvalent protein metallopeptidase" evidence="2">
    <location>
        <begin position="156"/>
        <end position="281"/>
    </location>
</feature>
<reference evidence="3 4" key="1">
    <citation type="submission" date="2019-12" db="EMBL/GenBank/DDBJ databases">
        <title>Microbes associate with the intestines of laboratory mice.</title>
        <authorList>
            <person name="Navarre W."/>
            <person name="Wong E."/>
        </authorList>
    </citation>
    <scope>NUCLEOTIDE SEQUENCE [LARGE SCALE GENOMIC DNA]</scope>
    <source>
        <strain evidence="3 4">NM82_D38</strain>
    </source>
</reference>
<keyword evidence="4" id="KW-1185">Reference proteome</keyword>
<dbReference type="OrthoDB" id="9792687at2"/>
<sequence length="365" mass="41024">MKKASKGNNKFFNDYVQSVAELFINELEKNNAPWQKSWTAAELPQSAVSGQPYRGVNLLHLMAAQMSNGFSDPRWITFKQAKELGGSVKKGEHGTQCIFWKKLLVEGPENSTQETSCKQTETRLIPCPFTIFNVEQCDDLKLEPLAPQNREWTPIEAAERLLKASKATILEQVQDRAFYSPTADVIVLPSRKQFKSAEGFYDTALHELGHWTGHSSRLNRDMSGGFGSQKYAREELRAEISSFMVGSAIGLAHDCSRHSGYVSSWLQALRKDPKEIFRAAADAEKIKSFIFGLDKNLNLAEETKESSKQQKTKNDLSQIAPEFLKLSEAERKGVAARIAGALNIREPVNAYRIPGKTPQRKEQER</sequence>
<dbReference type="EMBL" id="WSRP01000046">
    <property type="protein sequence ID" value="MVX57781.1"/>
    <property type="molecule type" value="Genomic_DNA"/>
</dbReference>
<dbReference type="AlphaFoldDB" id="A0A6L6YPZ9"/>
<evidence type="ECO:0000259" key="2">
    <source>
        <dbReference type="Pfam" id="PF18818"/>
    </source>
</evidence>
<proteinExistence type="predicted"/>
<gene>
    <name evidence="3" type="ORF">E5987_11360</name>
</gene>
<dbReference type="InterPro" id="IPR041459">
    <property type="entry name" value="MPTase-PolyVal"/>
</dbReference>
<dbReference type="Proteomes" id="UP000472580">
    <property type="component" value="Unassembled WGS sequence"/>
</dbReference>
<dbReference type="InterPro" id="IPR013610">
    <property type="entry name" value="ArdC_N"/>
</dbReference>
<feature type="domain" description="N-terminal" evidence="1">
    <location>
        <begin position="14"/>
        <end position="127"/>
    </location>
</feature>
<comment type="caution">
    <text evidence="3">The sequence shown here is derived from an EMBL/GenBank/DDBJ whole genome shotgun (WGS) entry which is preliminary data.</text>
</comment>
<dbReference type="RefSeq" id="WP_160336196.1">
    <property type="nucleotide sequence ID" value="NZ_WSRP01000046.1"/>
</dbReference>
<dbReference type="Pfam" id="PF08401">
    <property type="entry name" value="ArdcN"/>
    <property type="match status" value="1"/>
</dbReference>
<evidence type="ECO:0000259" key="1">
    <source>
        <dbReference type="Pfam" id="PF08401"/>
    </source>
</evidence>
<dbReference type="Pfam" id="PF18818">
    <property type="entry name" value="MPTase-PolyVal"/>
    <property type="match status" value="1"/>
</dbReference>
<protein>
    <submittedName>
        <fullName evidence="3">DUF1738 domain-containing protein</fullName>
    </submittedName>
</protein>